<organism evidence="1 2">
    <name type="scientific">Candidatus Schekmanbacteria bacterium RBG_16_38_10</name>
    <dbReference type="NCBI Taxonomy" id="1817879"/>
    <lineage>
        <taxon>Bacteria</taxon>
        <taxon>Candidatus Schekmaniibacteriota</taxon>
    </lineage>
</organism>
<dbReference type="Proteomes" id="UP000178797">
    <property type="component" value="Unassembled WGS sequence"/>
</dbReference>
<dbReference type="AlphaFoldDB" id="A0A1F7RVV3"/>
<gene>
    <name evidence="1" type="ORF">A2W05_07470</name>
</gene>
<dbReference type="EMBL" id="MGDE01000148">
    <property type="protein sequence ID" value="OGL45178.1"/>
    <property type="molecule type" value="Genomic_DNA"/>
</dbReference>
<proteinExistence type="predicted"/>
<evidence type="ECO:0000313" key="2">
    <source>
        <dbReference type="Proteomes" id="UP000178797"/>
    </source>
</evidence>
<accession>A0A1F7RVV3</accession>
<evidence type="ECO:0000313" key="1">
    <source>
        <dbReference type="EMBL" id="OGL45178.1"/>
    </source>
</evidence>
<comment type="caution">
    <text evidence="1">The sequence shown here is derived from an EMBL/GenBank/DDBJ whole genome shotgun (WGS) entry which is preliminary data.</text>
</comment>
<name>A0A1F7RVV3_9BACT</name>
<reference evidence="1 2" key="1">
    <citation type="journal article" date="2016" name="Nat. Commun.">
        <title>Thousands of microbial genomes shed light on interconnected biogeochemical processes in an aquifer system.</title>
        <authorList>
            <person name="Anantharaman K."/>
            <person name="Brown C.T."/>
            <person name="Hug L.A."/>
            <person name="Sharon I."/>
            <person name="Castelle C.J."/>
            <person name="Probst A.J."/>
            <person name="Thomas B.C."/>
            <person name="Singh A."/>
            <person name="Wilkins M.J."/>
            <person name="Karaoz U."/>
            <person name="Brodie E.L."/>
            <person name="Williams K.H."/>
            <person name="Hubbard S.S."/>
            <person name="Banfield J.F."/>
        </authorList>
    </citation>
    <scope>NUCLEOTIDE SEQUENCE [LARGE SCALE GENOMIC DNA]</scope>
</reference>
<protein>
    <submittedName>
        <fullName evidence="1">Uncharacterized protein</fullName>
    </submittedName>
</protein>
<sequence>MFYRRYDKGNYKKEFLGGSMKITEQELKGLKDLQIKQDQNAQVIGIATIEFFERVMNIIGKVQKTKEEQMNLGKLVLRAHGVDPDKIDCTIDMVDGYIKQLVVKDGVAQYAEISDSVEIKE</sequence>